<evidence type="ECO:0000313" key="8">
    <source>
        <dbReference type="Proteomes" id="UP001150538"/>
    </source>
</evidence>
<keyword evidence="2" id="KW-0596">Phosphopantetheine</keyword>
<dbReference type="PROSITE" id="PS00455">
    <property type="entry name" value="AMP_BINDING"/>
    <property type="match status" value="1"/>
</dbReference>
<reference evidence="7" key="1">
    <citation type="submission" date="2022-07" db="EMBL/GenBank/DDBJ databases">
        <title>Phylogenomic reconstructions and comparative analyses of Kickxellomycotina fungi.</title>
        <authorList>
            <person name="Reynolds N.K."/>
            <person name="Stajich J.E."/>
            <person name="Barry K."/>
            <person name="Grigoriev I.V."/>
            <person name="Crous P."/>
            <person name="Smith M.E."/>
        </authorList>
    </citation>
    <scope>NUCLEOTIDE SEQUENCE</scope>
    <source>
        <strain evidence="7">NBRC 100468</strain>
    </source>
</reference>
<name>A0A9W8DWR3_9FUNG</name>
<dbReference type="SUPFAM" id="SSF51735">
    <property type="entry name" value="NAD(P)-binding Rossmann-fold domains"/>
    <property type="match status" value="1"/>
</dbReference>
<evidence type="ECO:0000259" key="5">
    <source>
        <dbReference type="Pfam" id="PF01370"/>
    </source>
</evidence>
<dbReference type="OrthoDB" id="275457at2759"/>
<dbReference type="PANTHER" id="PTHR43201:SF8">
    <property type="entry name" value="ACYL-COA SYNTHETASE FAMILY MEMBER 3"/>
    <property type="match status" value="1"/>
</dbReference>
<dbReference type="InterPro" id="IPR042099">
    <property type="entry name" value="ANL_N_sf"/>
</dbReference>
<dbReference type="Pfam" id="PF13193">
    <property type="entry name" value="AMP-binding_C"/>
    <property type="match status" value="1"/>
</dbReference>
<dbReference type="CDD" id="cd05271">
    <property type="entry name" value="NDUFA9_like_SDR_a"/>
    <property type="match status" value="1"/>
</dbReference>
<dbReference type="InterPro" id="IPR020845">
    <property type="entry name" value="AMP-binding_CS"/>
</dbReference>
<dbReference type="AlphaFoldDB" id="A0A9W8DWR3"/>
<dbReference type="GO" id="GO:0006631">
    <property type="term" value="P:fatty acid metabolic process"/>
    <property type="evidence" value="ECO:0007669"/>
    <property type="project" value="TreeGrafter"/>
</dbReference>
<dbReference type="InterPro" id="IPR036291">
    <property type="entry name" value="NAD(P)-bd_dom_sf"/>
</dbReference>
<proteinExistence type="inferred from homology"/>
<evidence type="ECO:0000256" key="1">
    <source>
        <dbReference type="ARBA" id="ARBA00006432"/>
    </source>
</evidence>
<dbReference type="InterPro" id="IPR001509">
    <property type="entry name" value="Epimerase_deHydtase"/>
</dbReference>
<keyword evidence="8" id="KW-1185">Reference proteome</keyword>
<dbReference type="Pfam" id="PF00501">
    <property type="entry name" value="AMP-binding"/>
    <property type="match status" value="1"/>
</dbReference>
<evidence type="ECO:0000313" key="7">
    <source>
        <dbReference type="EMBL" id="KAJ1921881.1"/>
    </source>
</evidence>
<accession>A0A9W8DWR3</accession>
<feature type="domain" description="NAD-dependent epimerase/dehydratase" evidence="5">
    <location>
        <begin position="502"/>
        <end position="622"/>
    </location>
</feature>
<feature type="domain" description="AMP-dependent synthetase/ligase" evidence="4">
    <location>
        <begin position="32"/>
        <end position="334"/>
    </location>
</feature>
<dbReference type="InterPro" id="IPR045851">
    <property type="entry name" value="AMP-bd_C_sf"/>
</dbReference>
<dbReference type="InterPro" id="IPR000873">
    <property type="entry name" value="AMP-dep_synth/lig_dom"/>
</dbReference>
<evidence type="ECO:0000259" key="6">
    <source>
        <dbReference type="Pfam" id="PF13193"/>
    </source>
</evidence>
<comment type="similarity">
    <text evidence="1">Belongs to the ATP-dependent AMP-binding enzyme family.</text>
</comment>
<dbReference type="EMBL" id="JANBPU010000002">
    <property type="protein sequence ID" value="KAJ1921881.1"/>
    <property type="molecule type" value="Genomic_DNA"/>
</dbReference>
<dbReference type="PANTHER" id="PTHR43201">
    <property type="entry name" value="ACYL-COA SYNTHETASE"/>
    <property type="match status" value="1"/>
</dbReference>
<dbReference type="Pfam" id="PF01370">
    <property type="entry name" value="Epimerase"/>
    <property type="match status" value="1"/>
</dbReference>
<dbReference type="SUPFAM" id="SSF56801">
    <property type="entry name" value="Acetyl-CoA synthetase-like"/>
    <property type="match status" value="1"/>
</dbReference>
<dbReference type="GO" id="GO:0031956">
    <property type="term" value="F:medium-chain fatty acid-CoA ligase activity"/>
    <property type="evidence" value="ECO:0007669"/>
    <property type="project" value="TreeGrafter"/>
</dbReference>
<dbReference type="Gene3D" id="3.30.300.30">
    <property type="match status" value="1"/>
</dbReference>
<comment type="caution">
    <text evidence="7">The sequence shown here is derived from an EMBL/GenBank/DDBJ whole genome shotgun (WGS) entry which is preliminary data.</text>
</comment>
<evidence type="ECO:0000259" key="4">
    <source>
        <dbReference type="Pfam" id="PF00501"/>
    </source>
</evidence>
<dbReference type="InterPro" id="IPR025110">
    <property type="entry name" value="AMP-bd_C"/>
</dbReference>
<evidence type="ECO:0000256" key="3">
    <source>
        <dbReference type="ARBA" id="ARBA00022553"/>
    </source>
</evidence>
<dbReference type="Gene3D" id="3.40.50.12780">
    <property type="entry name" value="N-terminal domain of ligase-like"/>
    <property type="match status" value="1"/>
</dbReference>
<dbReference type="Gene3D" id="3.40.50.720">
    <property type="entry name" value="NAD(P)-binding Rossmann-like Domain"/>
    <property type="match status" value="1"/>
</dbReference>
<protein>
    <submittedName>
        <fullName evidence="7">Uncharacterized protein</fullName>
    </submittedName>
</protein>
<dbReference type="Proteomes" id="UP001150538">
    <property type="component" value="Unassembled WGS sequence"/>
</dbReference>
<feature type="domain" description="AMP-binding enzyme C-terminal" evidence="6">
    <location>
        <begin position="386"/>
        <end position="464"/>
    </location>
</feature>
<evidence type="ECO:0000256" key="2">
    <source>
        <dbReference type="ARBA" id="ARBA00022450"/>
    </source>
</evidence>
<gene>
    <name evidence="7" type="ORF">H4219_000227</name>
</gene>
<organism evidence="7 8">
    <name type="scientific">Mycoemilia scoparia</name>
    <dbReference type="NCBI Taxonomy" id="417184"/>
    <lineage>
        <taxon>Eukaryota</taxon>
        <taxon>Fungi</taxon>
        <taxon>Fungi incertae sedis</taxon>
        <taxon>Zoopagomycota</taxon>
        <taxon>Kickxellomycotina</taxon>
        <taxon>Kickxellomycetes</taxon>
        <taxon>Kickxellales</taxon>
        <taxon>Kickxellaceae</taxon>
        <taxon>Mycoemilia</taxon>
    </lineage>
</organism>
<keyword evidence="3" id="KW-0597">Phosphoprotein</keyword>
<sequence>MSMLTYKRGILSCKQARTFMRYIHTTQRTGQWGIWSANAAVVPLSPLHPSAELEYFLNDSKCDIVLSHGDLKPRLSALSSGKSSCKVKVLDIEEIISGPGIDPCKIGEIDENSPAQFIYTSGTTGKPKGVVHTRKSILAQVKSLADGWGLRQSDQLLHLLPLHHIHGIVVALATALYTGATVEMLEKFDSERVWNRIMFGEKNLSLIMGVPTIYSKLIQRWDSMGAKEQSLASDAVKQFRLTICGSAPLPISTFQKWYNITGHKMVERYGMSEIGIALSNDAFNPENIRVGSVGKPLPGVSVRLCDGYDEKNEPILSDYGEIQVKGDTIFKEYFGLPEKTRAEFTNDKWFKTGDIAKRSDEGIYYIQGRSSTDIIKSGGYKLSALEVENHLLDHPLVQDVAVAGIKDEQYGELLVAAIVQKRGVHTEELTQERLREWCKGRIASYKIPRKIHITDSLPRNLMGKVDKKNRGKADLVIRNATGQPLMRSGGRGRNTWNGSTATVFGCSGFLGRYLVARLAREGTRVVVPYRGESEAIRHLKPTGDLGMIIPMEYDVRNPEQIEECIAHSDVVYNLIGRNYETKNFSFEKVHIEAPTTIAEICHNAGIARFIHVSHISANGASDSRVMQAKALGESSVKSAFPDVTIVRPSTMYGYEDQLLNGICYWKHILLSPNSNQTLRPVNVSDVALALDVLRDLDDAAGETFELYGPKAYTYKELIDLCSFLLHEKIFSVNVPFPAYRLLARALDLAPFHYTSHHEADLLRVDENPSNKPGIRTFADLGIEPHLIELTALQYIKHYRSFVHVEEGFEPRGYKAFRKPINPPTHQL</sequence>